<evidence type="ECO:0000313" key="3">
    <source>
        <dbReference type="Proteomes" id="UP001205919"/>
    </source>
</evidence>
<evidence type="ECO:0000313" key="2">
    <source>
        <dbReference type="EMBL" id="MCQ4813657.1"/>
    </source>
</evidence>
<accession>A0AAW5JZP9</accession>
<reference evidence="2 3" key="1">
    <citation type="submission" date="2022-06" db="EMBL/GenBank/DDBJ databases">
        <title>Isolation of gut microbiota from human fecal samples.</title>
        <authorList>
            <person name="Pamer E.G."/>
            <person name="Barat B."/>
            <person name="Waligurski E."/>
            <person name="Medina S."/>
            <person name="Paddock L."/>
            <person name="Mostad J."/>
        </authorList>
    </citation>
    <scope>NUCLEOTIDE SEQUENCE [LARGE SCALE GENOMIC DNA]</scope>
    <source>
        <strain evidence="2 3">DFI.9.90</strain>
    </source>
</reference>
<protein>
    <submittedName>
        <fullName evidence="2">DUF2993 domain-containing protein</fullName>
    </submittedName>
</protein>
<proteinExistence type="predicted"/>
<evidence type="ECO:0000256" key="1">
    <source>
        <dbReference type="SAM" id="SignalP"/>
    </source>
</evidence>
<organism evidence="2 3">
    <name type="scientific">Cloacibacillus evryensis</name>
    <dbReference type="NCBI Taxonomy" id="508460"/>
    <lineage>
        <taxon>Bacteria</taxon>
        <taxon>Thermotogati</taxon>
        <taxon>Synergistota</taxon>
        <taxon>Synergistia</taxon>
        <taxon>Synergistales</taxon>
        <taxon>Synergistaceae</taxon>
        <taxon>Cloacibacillus</taxon>
    </lineage>
</organism>
<dbReference type="EMBL" id="JANFYT010000007">
    <property type="protein sequence ID" value="MCQ4813657.1"/>
    <property type="molecule type" value="Genomic_DNA"/>
</dbReference>
<name>A0AAW5JZP9_9BACT</name>
<dbReference type="Proteomes" id="UP001205919">
    <property type="component" value="Unassembled WGS sequence"/>
</dbReference>
<feature type="signal peptide" evidence="1">
    <location>
        <begin position="1"/>
        <end position="23"/>
    </location>
</feature>
<keyword evidence="1" id="KW-0732">Signal</keyword>
<dbReference type="RefSeq" id="WP_008708496.1">
    <property type="nucleotide sequence ID" value="NZ_CABKQM010000001.1"/>
</dbReference>
<feature type="chain" id="PRO_5043744953" evidence="1">
    <location>
        <begin position="24"/>
        <end position="241"/>
    </location>
</feature>
<dbReference type="InterPro" id="IPR021373">
    <property type="entry name" value="DUF2993"/>
</dbReference>
<comment type="caution">
    <text evidence="2">The sequence shown here is derived from an EMBL/GenBank/DDBJ whole genome shotgun (WGS) entry which is preliminary data.</text>
</comment>
<sequence>MKIKKALLCALALTVLPAAHSFAGEREAAAAAAIGALVRGELSPERIEVTVANDGKRAWIECAGAVISGIRIESMKLDAELAELPDDVLSGDGTALSRRITSSRGEIVLSERDVNDYFASGKSSGGFSELRFKFFPRGYHAEGKFEADLMIIKIKLDLRAEGKLGLRADGVYLEDTVIYAEGRKQPENITELVIGRVNPLLPFAKIPFPVSFSRMTMKNGEALLTGEPKKIAGDNVWRWKR</sequence>
<gene>
    <name evidence="2" type="ORF">NE630_04355</name>
</gene>
<dbReference type="Pfam" id="PF11209">
    <property type="entry name" value="LmeA"/>
    <property type="match status" value="1"/>
</dbReference>
<dbReference type="AlphaFoldDB" id="A0AAW5JZP9"/>
<keyword evidence="3" id="KW-1185">Reference proteome</keyword>